<keyword evidence="1" id="KW-1133">Transmembrane helix</keyword>
<sequence>MKTYLAVKFSFSAQNIPKKESTLETLLPQDQVHLKEGTRQVIQIMVMITLMMMVVSMATMRTTVSDVRHVSYNRA</sequence>
<dbReference type="Proteomes" id="UP000828390">
    <property type="component" value="Unassembled WGS sequence"/>
</dbReference>
<dbReference type="EMBL" id="JAIWYP010000001">
    <property type="protein sequence ID" value="KAH3888615.1"/>
    <property type="molecule type" value="Genomic_DNA"/>
</dbReference>
<proteinExistence type="predicted"/>
<evidence type="ECO:0000313" key="3">
    <source>
        <dbReference type="Proteomes" id="UP000828390"/>
    </source>
</evidence>
<gene>
    <name evidence="2" type="ORF">DPMN_012654</name>
</gene>
<feature type="transmembrane region" description="Helical" evidence="1">
    <location>
        <begin position="41"/>
        <end position="60"/>
    </location>
</feature>
<dbReference type="AlphaFoldDB" id="A0A9D4S2Y2"/>
<evidence type="ECO:0000313" key="2">
    <source>
        <dbReference type="EMBL" id="KAH3888615.1"/>
    </source>
</evidence>
<comment type="caution">
    <text evidence="2">The sequence shown here is derived from an EMBL/GenBank/DDBJ whole genome shotgun (WGS) entry which is preliminary data.</text>
</comment>
<reference evidence="2" key="1">
    <citation type="journal article" date="2019" name="bioRxiv">
        <title>The Genome of the Zebra Mussel, Dreissena polymorpha: A Resource for Invasive Species Research.</title>
        <authorList>
            <person name="McCartney M.A."/>
            <person name="Auch B."/>
            <person name="Kono T."/>
            <person name="Mallez S."/>
            <person name="Zhang Y."/>
            <person name="Obille A."/>
            <person name="Becker A."/>
            <person name="Abrahante J.E."/>
            <person name="Garbe J."/>
            <person name="Badalamenti J.P."/>
            <person name="Herman A."/>
            <person name="Mangelson H."/>
            <person name="Liachko I."/>
            <person name="Sullivan S."/>
            <person name="Sone E.D."/>
            <person name="Koren S."/>
            <person name="Silverstein K.A.T."/>
            <person name="Beckman K.B."/>
            <person name="Gohl D.M."/>
        </authorList>
    </citation>
    <scope>NUCLEOTIDE SEQUENCE</scope>
    <source>
        <strain evidence="2">Duluth1</strain>
        <tissue evidence="2">Whole animal</tissue>
    </source>
</reference>
<keyword evidence="3" id="KW-1185">Reference proteome</keyword>
<reference evidence="2" key="2">
    <citation type="submission" date="2020-11" db="EMBL/GenBank/DDBJ databases">
        <authorList>
            <person name="McCartney M.A."/>
            <person name="Auch B."/>
            <person name="Kono T."/>
            <person name="Mallez S."/>
            <person name="Becker A."/>
            <person name="Gohl D.M."/>
            <person name="Silverstein K.A.T."/>
            <person name="Koren S."/>
            <person name="Bechman K.B."/>
            <person name="Herman A."/>
            <person name="Abrahante J.E."/>
            <person name="Garbe J."/>
        </authorList>
    </citation>
    <scope>NUCLEOTIDE SEQUENCE</scope>
    <source>
        <strain evidence="2">Duluth1</strain>
        <tissue evidence="2">Whole animal</tissue>
    </source>
</reference>
<organism evidence="2 3">
    <name type="scientific">Dreissena polymorpha</name>
    <name type="common">Zebra mussel</name>
    <name type="synonym">Mytilus polymorpha</name>
    <dbReference type="NCBI Taxonomy" id="45954"/>
    <lineage>
        <taxon>Eukaryota</taxon>
        <taxon>Metazoa</taxon>
        <taxon>Spiralia</taxon>
        <taxon>Lophotrochozoa</taxon>
        <taxon>Mollusca</taxon>
        <taxon>Bivalvia</taxon>
        <taxon>Autobranchia</taxon>
        <taxon>Heteroconchia</taxon>
        <taxon>Euheterodonta</taxon>
        <taxon>Imparidentia</taxon>
        <taxon>Neoheterodontei</taxon>
        <taxon>Myida</taxon>
        <taxon>Dreissenoidea</taxon>
        <taxon>Dreissenidae</taxon>
        <taxon>Dreissena</taxon>
    </lineage>
</organism>
<keyword evidence="1" id="KW-0812">Transmembrane</keyword>
<name>A0A9D4S2Y2_DREPO</name>
<keyword evidence="1" id="KW-0472">Membrane</keyword>
<accession>A0A9D4S2Y2</accession>
<evidence type="ECO:0000256" key="1">
    <source>
        <dbReference type="SAM" id="Phobius"/>
    </source>
</evidence>
<protein>
    <submittedName>
        <fullName evidence="2">Uncharacterized protein</fullName>
    </submittedName>
</protein>